<evidence type="ECO:0000313" key="1">
    <source>
        <dbReference type="EMBL" id="CDQ09349.1"/>
    </source>
</evidence>
<dbReference type="AlphaFoldDB" id="A0A060US05"/>
<accession>A0A060US05</accession>
<dbReference type="RefSeq" id="WP_035191739.1">
    <property type="nucleotide sequence ID" value="NZ_CCCS020000022.1"/>
</dbReference>
<evidence type="ECO:0000313" key="3">
    <source>
        <dbReference type="EMBL" id="SMH65283.1"/>
    </source>
</evidence>
<dbReference type="EMBL" id="LT841305">
    <property type="protein sequence ID" value="SMH65283.1"/>
    <property type="molecule type" value="Genomic_DNA"/>
</dbReference>
<proteinExistence type="predicted"/>
<name>A0A060US05_9PROT</name>
<dbReference type="Proteomes" id="UP000595420">
    <property type="component" value="Chromosome"/>
</dbReference>
<gene>
    <name evidence="3" type="ORF">AFERRI_20064</name>
    <name evidence="1" type="ORF">AFERRI_290008</name>
    <name evidence="2" type="ORF">H2515_05275</name>
</gene>
<organism evidence="1">
    <name type="scientific">Acidithiobacillus ferrivorans</name>
    <dbReference type="NCBI Taxonomy" id="160808"/>
    <lineage>
        <taxon>Bacteria</taxon>
        <taxon>Pseudomonadati</taxon>
        <taxon>Pseudomonadota</taxon>
        <taxon>Acidithiobacillia</taxon>
        <taxon>Acidithiobacillales</taxon>
        <taxon>Acidithiobacillaceae</taxon>
        <taxon>Acidithiobacillus</taxon>
    </lineage>
</organism>
<dbReference type="EMBL" id="CCCS020000022">
    <property type="protein sequence ID" value="CDQ09349.1"/>
    <property type="molecule type" value="Genomic_DNA"/>
</dbReference>
<dbReference type="EMBL" id="CP059488">
    <property type="protein sequence ID" value="QQD73664.1"/>
    <property type="molecule type" value="Genomic_DNA"/>
</dbReference>
<evidence type="ECO:0000313" key="5">
    <source>
        <dbReference type="Proteomes" id="UP000595420"/>
    </source>
</evidence>
<reference evidence="3 4" key="3">
    <citation type="submission" date="2017-03" db="EMBL/GenBank/DDBJ databases">
        <authorList>
            <person name="Regsiter A."/>
            <person name="William W."/>
        </authorList>
    </citation>
    <scope>NUCLEOTIDE SEQUENCE [LARGE SCALE GENOMIC DNA]</scope>
    <source>
        <strain evidence="3">PRJEB5721</strain>
    </source>
</reference>
<reference evidence="1" key="1">
    <citation type="submission" date="2014-03" db="EMBL/GenBank/DDBJ databases">
        <authorList>
            <person name="Genoscope - CEA"/>
        </authorList>
    </citation>
    <scope>NUCLEOTIDE SEQUENCE [LARGE SCALE GENOMIC DNA]</scope>
    <source>
        <strain evidence="1">CF27</strain>
    </source>
</reference>
<evidence type="ECO:0000313" key="4">
    <source>
        <dbReference type="Proteomes" id="UP000193925"/>
    </source>
</evidence>
<sequence length="249" mass="27533">MPNPHSVDERLEAQFSSWDIAPAAEIPELLFALRTHGTTITLFKDQVQQAFTAHVTQLEANSIRLTLQNYPFGSNPFQFDGKVLCVGYGKNCSICFVANVTAVEVDAIEVSYPTAVRIRKDRMHERFPLKVPVSVQWDKNTHGVIFGEVMDISLGGFLEGMNVATFNDSPRTFHCGEKGKVTLIKVDGQQWVGSAELRRAEMITADDSDSNDVSGPIRGFFLLGFSFLINGPEDTLSLGQFLEGTLDID</sequence>
<keyword evidence="4" id="KW-1185">Reference proteome</keyword>
<reference evidence="2 5" key="4">
    <citation type="submission" date="2020-07" db="EMBL/GenBank/DDBJ databases">
        <title>Complete genome sequence analysis of Acidithiobacillus ferrivorans XJFY6S-08 reveals extreme environmental adaptation to alpine acid mine drainage.</title>
        <authorList>
            <person name="Yan L."/>
            <person name="Ni Y."/>
        </authorList>
    </citation>
    <scope>NUCLEOTIDE SEQUENCE [LARGE SCALE GENOMIC DNA]</scope>
    <source>
        <strain evidence="2 5">XJFY6S-08</strain>
    </source>
</reference>
<dbReference type="Proteomes" id="UP000193925">
    <property type="component" value="Chromosome AFERRI"/>
</dbReference>
<evidence type="ECO:0000313" key="2">
    <source>
        <dbReference type="EMBL" id="QQD73664.1"/>
    </source>
</evidence>
<protein>
    <submittedName>
        <fullName evidence="2">PilZ domain-containing protein</fullName>
    </submittedName>
</protein>
<reference evidence="1" key="2">
    <citation type="submission" date="2014-07" db="EMBL/GenBank/DDBJ databases">
        <title>Initial genome analysis of the psychrotolerant acidophile Acidithiobacillus ferrivorans CF27: insights into iron and sulfur oxidation pathways and into biofilm formation.</title>
        <authorList>
            <person name="Talla E."/>
            <person name="Hedrich S."/>
            <person name="Mangenot S."/>
            <person name="Ji B."/>
            <person name="Johnson D.B."/>
            <person name="Barbe V."/>
            <person name="Bonnefoy V."/>
        </authorList>
    </citation>
    <scope>NUCLEOTIDE SEQUENCE [LARGE SCALE GENOMIC DNA]</scope>
    <source>
        <strain evidence="1">CF27</strain>
    </source>
</reference>